<dbReference type="RefSeq" id="XP_056684516.1">
    <property type="nucleotide sequence ID" value="XM_056828538.1"/>
</dbReference>
<accession>A0ABM3QMC2</accession>
<protein>
    <submittedName>
        <fullName evidence="3 4">Uncharacterized protein isoform X1</fullName>
    </submittedName>
</protein>
<evidence type="ECO:0000313" key="2">
    <source>
        <dbReference type="Proteomes" id="UP000813463"/>
    </source>
</evidence>
<reference evidence="3 4" key="2">
    <citation type="submission" date="2025-05" db="UniProtKB">
        <authorList>
            <consortium name="RefSeq"/>
        </authorList>
    </citation>
    <scope>IDENTIFICATION</scope>
    <source>
        <tissue evidence="3 4">Leaf</tissue>
    </source>
</reference>
<organism evidence="2 4">
    <name type="scientific">Spinacia oleracea</name>
    <name type="common">Spinach</name>
    <dbReference type="NCBI Taxonomy" id="3562"/>
    <lineage>
        <taxon>Eukaryota</taxon>
        <taxon>Viridiplantae</taxon>
        <taxon>Streptophyta</taxon>
        <taxon>Embryophyta</taxon>
        <taxon>Tracheophyta</taxon>
        <taxon>Spermatophyta</taxon>
        <taxon>Magnoliopsida</taxon>
        <taxon>eudicotyledons</taxon>
        <taxon>Gunneridae</taxon>
        <taxon>Pentapetalae</taxon>
        <taxon>Caryophyllales</taxon>
        <taxon>Chenopodiaceae</taxon>
        <taxon>Chenopodioideae</taxon>
        <taxon>Anserineae</taxon>
        <taxon>Spinacia</taxon>
    </lineage>
</organism>
<keyword evidence="1" id="KW-0812">Transmembrane</keyword>
<gene>
    <name evidence="3 4" type="primary">LOC110801128</name>
</gene>
<evidence type="ECO:0000313" key="4">
    <source>
        <dbReference type="RefSeq" id="XP_056684517.1"/>
    </source>
</evidence>
<keyword evidence="1" id="KW-1133">Transmembrane helix</keyword>
<proteinExistence type="predicted"/>
<dbReference type="Proteomes" id="UP000813463">
    <property type="component" value="Chromosome 5"/>
</dbReference>
<keyword evidence="2" id="KW-1185">Reference proteome</keyword>
<dbReference type="RefSeq" id="XP_056684517.1">
    <property type="nucleotide sequence ID" value="XM_056828539.1"/>
</dbReference>
<sequence>MAGYDFNELHMSLGFDNNSWKFFVRPILQSSHSPHISTHQLKRKMAAAQLTAATVSSRCLPTFEGLRSSSFKVFAFVPSRQGLRQRSFRPLVVKTATVVPPKLCFVMHSSFMALVIIFILPRTPISS</sequence>
<feature type="transmembrane region" description="Helical" evidence="1">
    <location>
        <begin position="103"/>
        <end position="121"/>
    </location>
</feature>
<name>A0ABM3QMC2_SPIOL</name>
<keyword evidence="1" id="KW-0472">Membrane</keyword>
<dbReference type="GeneID" id="110801128"/>
<evidence type="ECO:0000256" key="1">
    <source>
        <dbReference type="SAM" id="Phobius"/>
    </source>
</evidence>
<evidence type="ECO:0000313" key="3">
    <source>
        <dbReference type="RefSeq" id="XP_056684516.1"/>
    </source>
</evidence>
<reference evidence="2" key="1">
    <citation type="journal article" date="2021" name="Nat. Commun.">
        <title>Genomic analyses provide insights into spinach domestication and the genetic basis of agronomic traits.</title>
        <authorList>
            <person name="Cai X."/>
            <person name="Sun X."/>
            <person name="Xu C."/>
            <person name="Sun H."/>
            <person name="Wang X."/>
            <person name="Ge C."/>
            <person name="Zhang Z."/>
            <person name="Wang Q."/>
            <person name="Fei Z."/>
            <person name="Jiao C."/>
            <person name="Wang Q."/>
        </authorList>
    </citation>
    <scope>NUCLEOTIDE SEQUENCE [LARGE SCALE GENOMIC DNA]</scope>
    <source>
        <strain evidence="2">cv. Varoflay</strain>
    </source>
</reference>